<keyword evidence="1" id="KW-0472">Membrane</keyword>
<keyword evidence="3" id="KW-1185">Reference proteome</keyword>
<organism evidence="2 3">
    <name type="scientific">Dictyobacter kobayashii</name>
    <dbReference type="NCBI Taxonomy" id="2014872"/>
    <lineage>
        <taxon>Bacteria</taxon>
        <taxon>Bacillati</taxon>
        <taxon>Chloroflexota</taxon>
        <taxon>Ktedonobacteria</taxon>
        <taxon>Ktedonobacterales</taxon>
        <taxon>Dictyobacteraceae</taxon>
        <taxon>Dictyobacter</taxon>
    </lineage>
</organism>
<comment type="caution">
    <text evidence="2">The sequence shown here is derived from an EMBL/GenBank/DDBJ whole genome shotgun (WGS) entry which is preliminary data.</text>
</comment>
<evidence type="ECO:0000256" key="1">
    <source>
        <dbReference type="SAM" id="Phobius"/>
    </source>
</evidence>
<dbReference type="RefSeq" id="WP_126554565.1">
    <property type="nucleotide sequence ID" value="NZ_BIFS01000002.1"/>
</dbReference>
<accession>A0A402ASJ3</accession>
<dbReference type="AlphaFoldDB" id="A0A402ASJ3"/>
<sequence length="119" mass="13089">MQENKTKTLLIQAFILGVILYIIYKAIENINPGSIAFTPLIEVTIGNLSLLYAIQLAIIGLFAFTAGLIAPVQQKRYVSILSPFLVVMCKFWKSVGENVVIPWAIGYTQEGSEAQVSNP</sequence>
<feature type="transmembrane region" description="Helical" evidence="1">
    <location>
        <begin position="9"/>
        <end position="27"/>
    </location>
</feature>
<feature type="transmembrane region" description="Helical" evidence="1">
    <location>
        <begin position="47"/>
        <end position="70"/>
    </location>
</feature>
<gene>
    <name evidence="2" type="ORF">KDK_58570</name>
</gene>
<evidence type="ECO:0000313" key="3">
    <source>
        <dbReference type="Proteomes" id="UP000287188"/>
    </source>
</evidence>
<protein>
    <submittedName>
        <fullName evidence="2">Uncharacterized protein</fullName>
    </submittedName>
</protein>
<evidence type="ECO:0000313" key="2">
    <source>
        <dbReference type="EMBL" id="GCE22057.1"/>
    </source>
</evidence>
<dbReference type="EMBL" id="BIFS01000002">
    <property type="protein sequence ID" value="GCE22057.1"/>
    <property type="molecule type" value="Genomic_DNA"/>
</dbReference>
<keyword evidence="1" id="KW-1133">Transmembrane helix</keyword>
<proteinExistence type="predicted"/>
<dbReference type="Proteomes" id="UP000287188">
    <property type="component" value="Unassembled WGS sequence"/>
</dbReference>
<keyword evidence="1" id="KW-0812">Transmembrane</keyword>
<name>A0A402ASJ3_9CHLR</name>
<reference evidence="3" key="1">
    <citation type="submission" date="2018-12" db="EMBL/GenBank/DDBJ databases">
        <title>Tengunoibacter tsumagoiensis gen. nov., sp. nov., Dictyobacter kobayashii sp. nov., D. alpinus sp. nov., and D. joshuensis sp. nov. and description of Dictyobacteraceae fam. nov. within the order Ktedonobacterales isolated from Tengu-no-mugimeshi.</title>
        <authorList>
            <person name="Wang C.M."/>
            <person name="Zheng Y."/>
            <person name="Sakai Y."/>
            <person name="Toyoda A."/>
            <person name="Minakuchi Y."/>
            <person name="Abe K."/>
            <person name="Yokota A."/>
            <person name="Yabe S."/>
        </authorList>
    </citation>
    <scope>NUCLEOTIDE SEQUENCE [LARGE SCALE GENOMIC DNA]</scope>
    <source>
        <strain evidence="3">Uno11</strain>
    </source>
</reference>